<dbReference type="GO" id="GO:0009295">
    <property type="term" value="C:nucleoid"/>
    <property type="evidence" value="ECO:0007669"/>
    <property type="project" value="UniProtKB-SubCell"/>
</dbReference>
<dbReference type="Pfam" id="PF23552">
    <property type="entry name" value="ParB_C"/>
    <property type="match status" value="1"/>
</dbReference>
<dbReference type="Pfam" id="PF02195">
    <property type="entry name" value="ParB_N"/>
    <property type="match status" value="1"/>
</dbReference>
<evidence type="ECO:0000259" key="6">
    <source>
        <dbReference type="SMART" id="SM00470"/>
    </source>
</evidence>
<dbReference type="InterPro" id="IPR004437">
    <property type="entry name" value="ParB/RepB/Spo0J"/>
</dbReference>
<dbReference type="PANTHER" id="PTHR33375:SF1">
    <property type="entry name" value="CHROMOSOME-PARTITIONING PROTEIN PARB-RELATED"/>
    <property type="match status" value="1"/>
</dbReference>
<dbReference type="AlphaFoldDB" id="A0A2J9PMD7"/>
<dbReference type="InterPro" id="IPR041468">
    <property type="entry name" value="HTH_ParB/Spo0J"/>
</dbReference>
<keyword evidence="4" id="KW-0238">DNA-binding</keyword>
<dbReference type="InterPro" id="IPR003115">
    <property type="entry name" value="ParB_N"/>
</dbReference>
<comment type="subcellular location">
    <subcellularLocation>
        <location evidence="1">Cytoplasm</location>
        <location evidence="1">Nucleoid</location>
    </subcellularLocation>
</comment>
<dbReference type="CDD" id="cd16393">
    <property type="entry name" value="SPO0J_N"/>
    <property type="match status" value="1"/>
</dbReference>
<comment type="similarity">
    <text evidence="2">Belongs to the ParB family.</text>
</comment>
<dbReference type="Gene3D" id="1.10.10.2830">
    <property type="match status" value="1"/>
</dbReference>
<dbReference type="Gene3D" id="3.90.1530.30">
    <property type="match status" value="1"/>
</dbReference>
<proteinExistence type="inferred from homology"/>
<dbReference type="FunFam" id="1.10.10.2830:FF:000001">
    <property type="entry name" value="Chromosome partitioning protein ParB"/>
    <property type="match status" value="1"/>
</dbReference>
<dbReference type="GO" id="GO:0005694">
    <property type="term" value="C:chromosome"/>
    <property type="evidence" value="ECO:0007669"/>
    <property type="project" value="TreeGrafter"/>
</dbReference>
<dbReference type="PANTHER" id="PTHR33375">
    <property type="entry name" value="CHROMOSOME-PARTITIONING PROTEIN PARB-RELATED"/>
    <property type="match status" value="1"/>
</dbReference>
<evidence type="ECO:0000256" key="3">
    <source>
        <dbReference type="ARBA" id="ARBA00022829"/>
    </source>
</evidence>
<dbReference type="Pfam" id="PF17762">
    <property type="entry name" value="HTH_ParB"/>
    <property type="match status" value="1"/>
</dbReference>
<accession>A0A2J9PMD7</accession>
<evidence type="ECO:0000256" key="2">
    <source>
        <dbReference type="ARBA" id="ARBA00006295"/>
    </source>
</evidence>
<dbReference type="Proteomes" id="UP000192813">
    <property type="component" value="Unassembled WGS sequence"/>
</dbReference>
<dbReference type="GO" id="GO:0007059">
    <property type="term" value="P:chromosome segregation"/>
    <property type="evidence" value="ECO:0007669"/>
    <property type="project" value="UniProtKB-KW"/>
</dbReference>
<evidence type="ECO:0000256" key="4">
    <source>
        <dbReference type="ARBA" id="ARBA00023125"/>
    </source>
</evidence>
<dbReference type="RefSeq" id="WP_083068453.1">
    <property type="nucleotide sequence ID" value="NZ_JALXKY010000013.1"/>
</dbReference>
<comment type="caution">
    <text evidence="7">The sequence shown here is derived from an EMBL/GenBank/DDBJ whole genome shotgun (WGS) entry which is preliminary data.</text>
</comment>
<organism evidence="7 8">
    <name type="scientific">Aerococcus viridans</name>
    <dbReference type="NCBI Taxonomy" id="1377"/>
    <lineage>
        <taxon>Bacteria</taxon>
        <taxon>Bacillati</taxon>
        <taxon>Bacillota</taxon>
        <taxon>Bacilli</taxon>
        <taxon>Lactobacillales</taxon>
        <taxon>Aerococcaceae</taxon>
        <taxon>Aerococcus</taxon>
    </lineage>
</organism>
<sequence length="327" mass="36575">MAKQTNKHNKGLGRGIDAFFGGEALFTQDETDQEQVDVKETAETSKQTANEATVEALATDKMVQEISVEDIRPNPYQPRHQFDEDALNDLAKSIQEQGIFQPITLRKSAVKGYEIIAGERRFRASKIAGLTTVPAIVREFSDEQMIEASIIENLQREDLTALEEAMAYQQLIDVLAITQDEAAKRLGKSRTYITNHLRLLGLSDDIKALVQSGALSAGQARTILGLKSKKDQSSLAKKVVAEGITVRQLEKMVQALNEPADKDIKKDNGKKEVVPPYIRESEDRLMDKFGTNVQINSRGKRGKIEIEYLSEEDLTRILDILNIKFED</sequence>
<dbReference type="SUPFAM" id="SSF109709">
    <property type="entry name" value="KorB DNA-binding domain-like"/>
    <property type="match status" value="1"/>
</dbReference>
<dbReference type="EMBL" id="NBTM02000001">
    <property type="protein sequence ID" value="PNL91466.1"/>
    <property type="molecule type" value="Genomic_DNA"/>
</dbReference>
<dbReference type="GO" id="GO:0003677">
    <property type="term" value="F:DNA binding"/>
    <property type="evidence" value="ECO:0007669"/>
    <property type="project" value="UniProtKB-KW"/>
</dbReference>
<dbReference type="SMART" id="SM00470">
    <property type="entry name" value="ParB"/>
    <property type="match status" value="1"/>
</dbReference>
<evidence type="ECO:0000313" key="7">
    <source>
        <dbReference type="EMBL" id="PNL91466.1"/>
    </source>
</evidence>
<name>A0A2J9PMD7_9LACT</name>
<reference evidence="8" key="1">
    <citation type="submission" date="2017-12" db="EMBL/GenBank/DDBJ databases">
        <title>FDA dAtabase for Regulatory Grade micrObial Sequences (FDA-ARGOS): Supporting development and validation of Infectious Disease Dx tests.</title>
        <authorList>
            <person name="Hoffmann M."/>
            <person name="Allard M."/>
            <person name="Evans P."/>
            <person name="Brown E."/>
            <person name="Tallon L."/>
            <person name="Sadzewicz L."/>
            <person name="Sengamalay N."/>
            <person name="Ott S."/>
            <person name="Godinez A."/>
            <person name="Nagaraj S."/>
            <person name="Vavikolanu K."/>
            <person name="Aluvathingal J."/>
            <person name="Nadendla S."/>
            <person name="Sichtig H."/>
        </authorList>
    </citation>
    <scope>NUCLEOTIDE SEQUENCE [LARGE SCALE GENOMIC DNA]</scope>
    <source>
        <strain evidence="8">FDAARGOS_249</strain>
    </source>
</reference>
<evidence type="ECO:0000256" key="1">
    <source>
        <dbReference type="ARBA" id="ARBA00004453"/>
    </source>
</evidence>
<dbReference type="InterPro" id="IPR057240">
    <property type="entry name" value="ParB_dimer_C"/>
</dbReference>
<dbReference type="InterPro" id="IPR050336">
    <property type="entry name" value="Chromosome_partition/occlusion"/>
</dbReference>
<protein>
    <submittedName>
        <fullName evidence="7">Chromosome partitioning protein ParB</fullName>
    </submittedName>
</protein>
<feature type="domain" description="ParB-like N-terminal" evidence="6">
    <location>
        <begin position="64"/>
        <end position="154"/>
    </location>
</feature>
<gene>
    <name evidence="7" type="ORF">A6J77_004150</name>
</gene>
<evidence type="ECO:0000313" key="8">
    <source>
        <dbReference type="Proteomes" id="UP000192813"/>
    </source>
</evidence>
<dbReference type="FunFam" id="3.90.1530.30:FF:000001">
    <property type="entry name" value="Chromosome partitioning protein ParB"/>
    <property type="match status" value="1"/>
</dbReference>
<dbReference type="SUPFAM" id="SSF110849">
    <property type="entry name" value="ParB/Sulfiredoxin"/>
    <property type="match status" value="1"/>
</dbReference>
<evidence type="ECO:0000256" key="5">
    <source>
        <dbReference type="SAM" id="MobiDB-lite"/>
    </source>
</evidence>
<keyword evidence="3" id="KW-0159">Chromosome partition</keyword>
<dbReference type="InterPro" id="IPR036086">
    <property type="entry name" value="ParB/Sulfiredoxin_sf"/>
</dbReference>
<feature type="region of interest" description="Disordered" evidence="5">
    <location>
        <begin position="28"/>
        <end position="49"/>
    </location>
</feature>
<dbReference type="NCBIfam" id="TIGR00180">
    <property type="entry name" value="parB_part"/>
    <property type="match status" value="1"/>
</dbReference>
<dbReference type="GO" id="GO:0045881">
    <property type="term" value="P:positive regulation of sporulation resulting in formation of a cellular spore"/>
    <property type="evidence" value="ECO:0007669"/>
    <property type="project" value="TreeGrafter"/>
</dbReference>